<keyword evidence="4" id="KW-1185">Reference proteome</keyword>
<comment type="caution">
    <text evidence="3">The sequence shown here is derived from an EMBL/GenBank/DDBJ whole genome shotgun (WGS) entry which is preliminary data.</text>
</comment>
<dbReference type="Gene3D" id="1.10.472.80">
    <property type="entry name" value="Ypt/Rab-GAP domain of gyp1p, domain 3"/>
    <property type="match status" value="1"/>
</dbReference>
<dbReference type="GO" id="GO:0005096">
    <property type="term" value="F:GTPase activator activity"/>
    <property type="evidence" value="ECO:0007669"/>
    <property type="project" value="UniProtKB-KW"/>
</dbReference>
<dbReference type="Pfam" id="PF00566">
    <property type="entry name" value="RabGAP-TBC"/>
    <property type="match status" value="1"/>
</dbReference>
<gene>
    <name evidence="3" type="ORF">SNE40_007186</name>
</gene>
<dbReference type="Proteomes" id="UP001347796">
    <property type="component" value="Unassembled WGS sequence"/>
</dbReference>
<keyword evidence="1" id="KW-0343">GTPase activation</keyword>
<dbReference type="PANTHER" id="PTHR22957:SF466">
    <property type="entry name" value="SI:DKEY-238D18.4"/>
    <property type="match status" value="1"/>
</dbReference>
<reference evidence="3 4" key="1">
    <citation type="submission" date="2024-01" db="EMBL/GenBank/DDBJ databases">
        <title>The genome of the rayed Mediterranean limpet Patella caerulea (Linnaeus, 1758).</title>
        <authorList>
            <person name="Anh-Thu Weber A."/>
            <person name="Halstead-Nussloch G."/>
        </authorList>
    </citation>
    <scope>NUCLEOTIDE SEQUENCE [LARGE SCALE GENOMIC DNA]</scope>
    <source>
        <strain evidence="3">AATW-2023a</strain>
        <tissue evidence="3">Whole specimen</tissue>
    </source>
</reference>
<dbReference type="EMBL" id="JAZGQO010000006">
    <property type="protein sequence ID" value="KAK6184802.1"/>
    <property type="molecule type" value="Genomic_DNA"/>
</dbReference>
<evidence type="ECO:0000313" key="4">
    <source>
        <dbReference type="Proteomes" id="UP001347796"/>
    </source>
</evidence>
<proteinExistence type="predicted"/>
<dbReference type="PANTHER" id="PTHR22957">
    <property type="entry name" value="TBC1 DOMAIN FAMILY MEMBER GTPASE-ACTIVATING PROTEIN"/>
    <property type="match status" value="1"/>
</dbReference>
<accession>A0AAN8JTB9</accession>
<dbReference type="SMART" id="SM00164">
    <property type="entry name" value="TBC"/>
    <property type="match status" value="1"/>
</dbReference>
<organism evidence="3 4">
    <name type="scientific">Patella caerulea</name>
    <name type="common">Rayed Mediterranean limpet</name>
    <dbReference type="NCBI Taxonomy" id="87958"/>
    <lineage>
        <taxon>Eukaryota</taxon>
        <taxon>Metazoa</taxon>
        <taxon>Spiralia</taxon>
        <taxon>Lophotrochozoa</taxon>
        <taxon>Mollusca</taxon>
        <taxon>Gastropoda</taxon>
        <taxon>Patellogastropoda</taxon>
        <taxon>Patelloidea</taxon>
        <taxon>Patellidae</taxon>
        <taxon>Patella</taxon>
    </lineage>
</organism>
<dbReference type="InterPro" id="IPR000195">
    <property type="entry name" value="Rab-GAP-TBC_dom"/>
</dbReference>
<dbReference type="PROSITE" id="PS50086">
    <property type="entry name" value="TBC_RABGAP"/>
    <property type="match status" value="1"/>
</dbReference>
<dbReference type="SUPFAM" id="SSF47923">
    <property type="entry name" value="Ypt/Rab-GAP domain of gyp1p"/>
    <property type="match status" value="2"/>
</dbReference>
<dbReference type="Gene3D" id="1.10.8.270">
    <property type="entry name" value="putative rabgap domain of human tbc1 domain family member 14 like domains"/>
    <property type="match status" value="1"/>
</dbReference>
<evidence type="ECO:0000256" key="1">
    <source>
        <dbReference type="ARBA" id="ARBA00022468"/>
    </source>
</evidence>
<name>A0AAN8JTB9_PATCE</name>
<feature type="domain" description="Rab-GAP TBC" evidence="2">
    <location>
        <begin position="74"/>
        <end position="374"/>
    </location>
</feature>
<protein>
    <recommendedName>
        <fullName evidence="2">Rab-GAP TBC domain-containing protein</fullName>
    </recommendedName>
</protein>
<dbReference type="InterPro" id="IPR035969">
    <property type="entry name" value="Rab-GAP_TBC_sf"/>
</dbReference>
<evidence type="ECO:0000259" key="2">
    <source>
        <dbReference type="PROSITE" id="PS50086"/>
    </source>
</evidence>
<sequence>MSFIVQRPCSEDASYETIDIIPVEPTPPKLDKTQSTPVSNRTSQLTHEQFQSFLDEDGRLVNENGLRKAIFLGGVHPSIRKEVWQFLFGLYPYTSTKREREELLIDYMIKYHELKNRWKTILVLDSRPGATLLDQGLFARYQIVEKSQVNTDEDTEDNMKRNPSVADIEETSSKFAPRPLDLSLLDQIDVVEKIHTPDMEQKVEFMKLQAQVFVQRQKIDVQELRSHIRVIDKDVPRTDRDEIYFKGSGNPRLTELREVLITFCAYNPELGYAQGMNDILSRFLYVMGSEVESFWCFKSYMEKIKDDFMEEGMVKKIDLVKMLLGEIDPYLLKHFEVHELGNLFFCHRWLLLGFKREFSFQDSLRCFEILSSHHLELSSIEAETAVRREEMKEFANSGGDTRTIPLQPKEYTFEVFMCVALLIECREELIKCNDIGMVFTCINNLKMDLDNILCLSERLFFTYCKKTVEDSFHMVDEHDGHIHENRTFSQKLIEKLKKI</sequence>
<evidence type="ECO:0000313" key="3">
    <source>
        <dbReference type="EMBL" id="KAK6184802.1"/>
    </source>
</evidence>
<dbReference type="AlphaFoldDB" id="A0AAN8JTB9"/>